<protein>
    <recommendedName>
        <fullName evidence="3">Reverse transcriptase domain-containing protein</fullName>
    </recommendedName>
</protein>
<proteinExistence type="predicted"/>
<reference evidence="1" key="1">
    <citation type="submission" date="2023-08" db="EMBL/GenBank/DDBJ databases">
        <title>A de novo genome assembly of Solanum verrucosum Schlechtendal, a Mexican diploid species geographically isolated from the other diploid A-genome species in potato relatives.</title>
        <authorList>
            <person name="Hosaka K."/>
        </authorList>
    </citation>
    <scope>NUCLEOTIDE SEQUENCE</scope>
    <source>
        <tissue evidence="1">Young leaves</tissue>
    </source>
</reference>
<sequence length="197" mass="22787">MEVTDAEEIKEAIQNYYKNLYKEAEEWRPELVLHEAIRISAEEQEELQRQFEEDEILEGIKLCGMEKAPVPDGFPMSFYLAFWELIKEDILKTLQYFYEYQKFEKSLNATFIALIPKKVGASELQDFRPISLIGGIYKIVAKILAERLKKVVNNLVNKHQMAFIKGRQIMDATLIASECVDSRLKGAEAGYVARTLQ</sequence>
<keyword evidence="2" id="KW-1185">Reference proteome</keyword>
<dbReference type="PANTHER" id="PTHR31635:SF196">
    <property type="entry name" value="REVERSE TRANSCRIPTASE DOMAIN-CONTAINING PROTEIN-RELATED"/>
    <property type="match status" value="1"/>
</dbReference>
<dbReference type="AlphaFoldDB" id="A0AAF0T5V4"/>
<gene>
    <name evidence="1" type="ORF">MTR67_002392</name>
</gene>
<organism evidence="1 2">
    <name type="scientific">Solanum verrucosum</name>
    <dbReference type="NCBI Taxonomy" id="315347"/>
    <lineage>
        <taxon>Eukaryota</taxon>
        <taxon>Viridiplantae</taxon>
        <taxon>Streptophyta</taxon>
        <taxon>Embryophyta</taxon>
        <taxon>Tracheophyta</taxon>
        <taxon>Spermatophyta</taxon>
        <taxon>Magnoliopsida</taxon>
        <taxon>eudicotyledons</taxon>
        <taxon>Gunneridae</taxon>
        <taxon>Pentapetalae</taxon>
        <taxon>asterids</taxon>
        <taxon>lamiids</taxon>
        <taxon>Solanales</taxon>
        <taxon>Solanaceae</taxon>
        <taxon>Solanoideae</taxon>
        <taxon>Solaneae</taxon>
        <taxon>Solanum</taxon>
    </lineage>
</organism>
<evidence type="ECO:0000313" key="1">
    <source>
        <dbReference type="EMBL" id="WMV09007.1"/>
    </source>
</evidence>
<name>A0AAF0T5V4_SOLVR</name>
<accession>A0AAF0T5V4</accession>
<evidence type="ECO:0000313" key="2">
    <source>
        <dbReference type="Proteomes" id="UP001234989"/>
    </source>
</evidence>
<dbReference type="PANTHER" id="PTHR31635">
    <property type="entry name" value="REVERSE TRANSCRIPTASE DOMAIN-CONTAINING PROTEIN-RELATED"/>
    <property type="match status" value="1"/>
</dbReference>
<evidence type="ECO:0008006" key="3">
    <source>
        <dbReference type="Google" id="ProtNLM"/>
    </source>
</evidence>
<dbReference type="Proteomes" id="UP001234989">
    <property type="component" value="Chromosome 1"/>
</dbReference>
<dbReference type="EMBL" id="CP133612">
    <property type="protein sequence ID" value="WMV09007.1"/>
    <property type="molecule type" value="Genomic_DNA"/>
</dbReference>